<dbReference type="GO" id="GO:0007005">
    <property type="term" value="P:mitochondrion organization"/>
    <property type="evidence" value="ECO:0007669"/>
    <property type="project" value="TreeGrafter"/>
</dbReference>
<dbReference type="EMBL" id="CAMXCT020000175">
    <property type="protein sequence ID" value="CAL1128389.1"/>
    <property type="molecule type" value="Genomic_DNA"/>
</dbReference>
<evidence type="ECO:0000256" key="1">
    <source>
        <dbReference type="ARBA" id="ARBA00004325"/>
    </source>
</evidence>
<organism evidence="9">
    <name type="scientific">Cladocopium goreaui</name>
    <dbReference type="NCBI Taxonomy" id="2562237"/>
    <lineage>
        <taxon>Eukaryota</taxon>
        <taxon>Sar</taxon>
        <taxon>Alveolata</taxon>
        <taxon>Dinophyceae</taxon>
        <taxon>Suessiales</taxon>
        <taxon>Symbiodiniaceae</taxon>
        <taxon>Cladocopium</taxon>
    </lineage>
</organism>
<dbReference type="Gene3D" id="3.50.50.100">
    <property type="match status" value="1"/>
</dbReference>
<protein>
    <recommendedName>
        <fullName evidence="8">ATPase family AAA domain-containing protein</fullName>
    </recommendedName>
</protein>
<evidence type="ECO:0000313" key="10">
    <source>
        <dbReference type="EMBL" id="CAL4762326.1"/>
    </source>
</evidence>
<dbReference type="PANTHER" id="PTHR23075:SF0">
    <property type="entry name" value="ATPASE FAMILY AAA DOMAIN-CONTAINING PROTEIN 3"/>
    <property type="match status" value="1"/>
</dbReference>
<keyword evidence="3" id="KW-0999">Mitochondrion inner membrane</keyword>
<dbReference type="GO" id="GO:0031966">
    <property type="term" value="C:mitochondrial membrane"/>
    <property type="evidence" value="ECO:0007669"/>
    <property type="project" value="UniProtKB-SubCell"/>
</dbReference>
<dbReference type="AlphaFoldDB" id="A0A9P1BKD9"/>
<keyword evidence="4" id="KW-0067">ATP-binding</keyword>
<dbReference type="Proteomes" id="UP001152797">
    <property type="component" value="Unassembled WGS sequence"/>
</dbReference>
<feature type="domain" description="ATPase family AAA" evidence="8">
    <location>
        <begin position="21"/>
        <end position="100"/>
    </location>
</feature>
<evidence type="ECO:0000313" key="11">
    <source>
        <dbReference type="Proteomes" id="UP001152797"/>
    </source>
</evidence>
<evidence type="ECO:0000256" key="2">
    <source>
        <dbReference type="ARBA" id="ARBA00022741"/>
    </source>
</evidence>
<dbReference type="GO" id="GO:0008270">
    <property type="term" value="F:zinc ion binding"/>
    <property type="evidence" value="ECO:0007669"/>
    <property type="project" value="TreeGrafter"/>
</dbReference>
<dbReference type="GO" id="GO:0005524">
    <property type="term" value="F:ATP binding"/>
    <property type="evidence" value="ECO:0007669"/>
    <property type="project" value="UniProtKB-KW"/>
</dbReference>
<evidence type="ECO:0000256" key="4">
    <source>
        <dbReference type="ARBA" id="ARBA00022840"/>
    </source>
</evidence>
<evidence type="ECO:0000256" key="6">
    <source>
        <dbReference type="ARBA" id="ARBA00023128"/>
    </source>
</evidence>
<sequence>MDQLAATISHLSFSWLQSLDRRMQQERENIEACAQRSQFVRLREMRARMAEERKTRLEQIQAIFAGLGAGVQSVLEDRSKMTVLVGGLTALALGVSVAYRARLVSVSLQCQHSWYAIRTGRPGGIDVADELSEVRQRRSDISSSSQGLNLAMRLSQMPWRTKPEALAFHGRAHVKLIDPKDRYVFLPLLIDYATGIVELDEFAPTFQDLLEEAPGVQHIQSLASEVDWRRRKERTWSPKLPSVVCRQRSFLHLMEPGKAELRCSCYCIREPGCPGSSHSAWAV</sequence>
<evidence type="ECO:0000256" key="5">
    <source>
        <dbReference type="ARBA" id="ARBA00023054"/>
    </source>
</evidence>
<evidence type="ECO:0000256" key="3">
    <source>
        <dbReference type="ARBA" id="ARBA00022792"/>
    </source>
</evidence>
<keyword evidence="6" id="KW-0496">Mitochondrion</keyword>
<evidence type="ECO:0000259" key="8">
    <source>
        <dbReference type="Pfam" id="PF12037"/>
    </source>
</evidence>
<dbReference type="EMBL" id="CAMXCT030000175">
    <property type="protein sequence ID" value="CAL4762326.1"/>
    <property type="molecule type" value="Genomic_DNA"/>
</dbReference>
<dbReference type="PANTHER" id="PTHR23075">
    <property type="entry name" value="PUTATIVE ATP-ASE"/>
    <property type="match status" value="1"/>
</dbReference>
<comment type="caution">
    <text evidence="9">The sequence shown here is derived from an EMBL/GenBank/DDBJ whole genome shotgun (WGS) entry which is preliminary data.</text>
</comment>
<accession>A0A9P1BKD9</accession>
<reference evidence="10 11" key="2">
    <citation type="submission" date="2024-05" db="EMBL/GenBank/DDBJ databases">
        <authorList>
            <person name="Chen Y."/>
            <person name="Shah S."/>
            <person name="Dougan E. K."/>
            <person name="Thang M."/>
            <person name="Chan C."/>
        </authorList>
    </citation>
    <scope>NUCLEOTIDE SEQUENCE [LARGE SCALE GENOMIC DNA]</scope>
</reference>
<keyword evidence="11" id="KW-1185">Reference proteome</keyword>
<keyword evidence="7" id="KW-0472">Membrane</keyword>
<keyword evidence="5" id="KW-0175">Coiled coil</keyword>
<dbReference type="InterPro" id="IPR021911">
    <property type="entry name" value="ATAD3_N"/>
</dbReference>
<evidence type="ECO:0000256" key="7">
    <source>
        <dbReference type="ARBA" id="ARBA00023136"/>
    </source>
</evidence>
<comment type="subcellular location">
    <subcellularLocation>
        <location evidence="1">Mitochondrion membrane</location>
    </subcellularLocation>
</comment>
<gene>
    <name evidence="9" type="ORF">C1SCF055_LOCUS3376</name>
</gene>
<reference evidence="9" key="1">
    <citation type="submission" date="2022-10" db="EMBL/GenBank/DDBJ databases">
        <authorList>
            <person name="Chen Y."/>
            <person name="Dougan E. K."/>
            <person name="Chan C."/>
            <person name="Rhodes N."/>
            <person name="Thang M."/>
        </authorList>
    </citation>
    <scope>NUCLEOTIDE SEQUENCE</scope>
</reference>
<dbReference type="Pfam" id="PF12037">
    <property type="entry name" value="ATAD3_N"/>
    <property type="match status" value="1"/>
</dbReference>
<keyword evidence="2" id="KW-0547">Nucleotide-binding</keyword>
<dbReference type="OrthoDB" id="5376590at2759"/>
<evidence type="ECO:0000313" key="9">
    <source>
        <dbReference type="EMBL" id="CAI3975014.1"/>
    </source>
</evidence>
<proteinExistence type="predicted"/>
<name>A0A9P1BKD9_9DINO</name>
<dbReference type="EMBL" id="CAMXCT010000175">
    <property type="protein sequence ID" value="CAI3975014.1"/>
    <property type="molecule type" value="Genomic_DNA"/>
</dbReference>